<reference evidence="1" key="2">
    <citation type="submission" date="2022-01" db="EMBL/GenBank/DDBJ databases">
        <authorList>
            <person name="Yamashiro T."/>
            <person name="Shiraishi A."/>
            <person name="Satake H."/>
            <person name="Nakayama K."/>
        </authorList>
    </citation>
    <scope>NUCLEOTIDE SEQUENCE</scope>
</reference>
<name>A0ABQ4XA13_9ASTR</name>
<evidence type="ECO:0000313" key="2">
    <source>
        <dbReference type="Proteomes" id="UP001151760"/>
    </source>
</evidence>
<evidence type="ECO:0000313" key="1">
    <source>
        <dbReference type="EMBL" id="GJS61865.1"/>
    </source>
</evidence>
<comment type="caution">
    <text evidence="1">The sequence shown here is derived from an EMBL/GenBank/DDBJ whole genome shotgun (WGS) entry which is preliminary data.</text>
</comment>
<proteinExistence type="predicted"/>
<reference evidence="1" key="1">
    <citation type="journal article" date="2022" name="Int. J. Mol. Sci.">
        <title>Draft Genome of Tanacetum Coccineum: Genomic Comparison of Closely Related Tanacetum-Family Plants.</title>
        <authorList>
            <person name="Yamashiro T."/>
            <person name="Shiraishi A."/>
            <person name="Nakayama K."/>
            <person name="Satake H."/>
        </authorList>
    </citation>
    <scope>NUCLEOTIDE SEQUENCE</scope>
</reference>
<protein>
    <submittedName>
        <fullName evidence="1">Uncharacterized protein</fullName>
    </submittedName>
</protein>
<keyword evidence="2" id="KW-1185">Reference proteome</keyword>
<organism evidence="1 2">
    <name type="scientific">Tanacetum coccineum</name>
    <dbReference type="NCBI Taxonomy" id="301880"/>
    <lineage>
        <taxon>Eukaryota</taxon>
        <taxon>Viridiplantae</taxon>
        <taxon>Streptophyta</taxon>
        <taxon>Embryophyta</taxon>
        <taxon>Tracheophyta</taxon>
        <taxon>Spermatophyta</taxon>
        <taxon>Magnoliopsida</taxon>
        <taxon>eudicotyledons</taxon>
        <taxon>Gunneridae</taxon>
        <taxon>Pentapetalae</taxon>
        <taxon>asterids</taxon>
        <taxon>campanulids</taxon>
        <taxon>Asterales</taxon>
        <taxon>Asteraceae</taxon>
        <taxon>Asteroideae</taxon>
        <taxon>Anthemideae</taxon>
        <taxon>Anthemidinae</taxon>
        <taxon>Tanacetum</taxon>
    </lineage>
</organism>
<dbReference type="EMBL" id="BQNB010009321">
    <property type="protein sequence ID" value="GJS61865.1"/>
    <property type="molecule type" value="Genomic_DNA"/>
</dbReference>
<dbReference type="Proteomes" id="UP001151760">
    <property type="component" value="Unassembled WGS sequence"/>
</dbReference>
<accession>A0ABQ4XA13</accession>
<gene>
    <name evidence="1" type="ORF">Tco_0656649</name>
</gene>
<sequence>MLAPDRHKAWTTFILEITWNKKIVGISKFFGKIFEEHCRAILVQRLAKLMSKSKSCGSLEIFSPFGVKLVSRTCISRRQGYGVFGLGKLFGISDSRMGVVLGKVFGTSGYGKYEIG</sequence>